<dbReference type="GO" id="GO:0008270">
    <property type="term" value="F:zinc ion binding"/>
    <property type="evidence" value="ECO:0007669"/>
    <property type="project" value="UniProtKB-KW"/>
</dbReference>
<dbReference type="InterPro" id="IPR002867">
    <property type="entry name" value="IBR_dom"/>
</dbReference>
<dbReference type="HOGENOM" id="CLU_054589_0_0_1"/>
<dbReference type="STRING" id="655863.F0XTG6"/>
<evidence type="ECO:0000313" key="10">
    <source>
        <dbReference type="EMBL" id="EFW98492.1"/>
    </source>
</evidence>
<feature type="domain" description="RING-type" evidence="9">
    <location>
        <begin position="123"/>
        <end position="293"/>
    </location>
</feature>
<organism evidence="11">
    <name type="scientific">Grosmannia clavigera (strain kw1407 / UAMH 11150)</name>
    <name type="common">Blue stain fungus</name>
    <name type="synonym">Graphiocladiella clavigera</name>
    <dbReference type="NCBI Taxonomy" id="655863"/>
    <lineage>
        <taxon>Eukaryota</taxon>
        <taxon>Fungi</taxon>
        <taxon>Dikarya</taxon>
        <taxon>Ascomycota</taxon>
        <taxon>Pezizomycotina</taxon>
        <taxon>Sordariomycetes</taxon>
        <taxon>Sordariomycetidae</taxon>
        <taxon>Ophiostomatales</taxon>
        <taxon>Ophiostomataceae</taxon>
        <taxon>Leptographium</taxon>
    </lineage>
</organism>
<dbReference type="Gene3D" id="3.30.40.10">
    <property type="entry name" value="Zinc/RING finger domain, C3HC4 (zinc finger)"/>
    <property type="match status" value="1"/>
</dbReference>
<dbReference type="PROSITE" id="PS51873">
    <property type="entry name" value="TRIAD"/>
    <property type="match status" value="1"/>
</dbReference>
<keyword evidence="8" id="KW-0862">Zinc</keyword>
<dbReference type="InterPro" id="IPR017907">
    <property type="entry name" value="Znf_RING_CS"/>
</dbReference>
<evidence type="ECO:0000313" key="11">
    <source>
        <dbReference type="Proteomes" id="UP000007796"/>
    </source>
</evidence>
<dbReference type="InterPro" id="IPR013083">
    <property type="entry name" value="Znf_RING/FYVE/PHD"/>
</dbReference>
<keyword evidence="7" id="KW-0833">Ubl conjugation pathway</keyword>
<protein>
    <recommendedName>
        <fullName evidence="2">RBR-type E3 ubiquitin transferase</fullName>
        <ecNumber evidence="2">2.3.2.31</ecNumber>
    </recommendedName>
</protein>
<dbReference type="SUPFAM" id="SSF57850">
    <property type="entry name" value="RING/U-box"/>
    <property type="match status" value="2"/>
</dbReference>
<dbReference type="Proteomes" id="UP000007796">
    <property type="component" value="Unassembled WGS sequence"/>
</dbReference>
<dbReference type="GO" id="GO:0016567">
    <property type="term" value="P:protein ubiquitination"/>
    <property type="evidence" value="ECO:0007669"/>
    <property type="project" value="InterPro"/>
</dbReference>
<evidence type="ECO:0000256" key="8">
    <source>
        <dbReference type="ARBA" id="ARBA00022833"/>
    </source>
</evidence>
<dbReference type="EMBL" id="GL630006">
    <property type="protein sequence ID" value="EFW98492.1"/>
    <property type="molecule type" value="Genomic_DNA"/>
</dbReference>
<reference evidence="10 11" key="1">
    <citation type="journal article" date="2011" name="Proc. Natl. Acad. Sci. U.S.A.">
        <title>Genome and transcriptome analyses of the mountain pine beetle-fungal symbiont Grosmannia clavigera, a lodgepole pine pathogen.</title>
        <authorList>
            <person name="DiGuistini S."/>
            <person name="Wang Y."/>
            <person name="Liao N.Y."/>
            <person name="Taylor G."/>
            <person name="Tanguay P."/>
            <person name="Feau N."/>
            <person name="Henrissat B."/>
            <person name="Chan S.K."/>
            <person name="Hesse-Orce U."/>
            <person name="Alamouti S.M."/>
            <person name="Tsui C.K.M."/>
            <person name="Docking R.T."/>
            <person name="Levasseur A."/>
            <person name="Haridas S."/>
            <person name="Robertson G."/>
            <person name="Birol I."/>
            <person name="Holt R.A."/>
            <person name="Marra M.A."/>
            <person name="Hamelin R.C."/>
            <person name="Hirst M."/>
            <person name="Jones S.J.M."/>
            <person name="Bohlmann J."/>
            <person name="Breuil C."/>
        </authorList>
    </citation>
    <scope>NUCLEOTIDE SEQUENCE [LARGE SCALE GENOMIC DNA]</scope>
    <source>
        <strain evidence="11">kw1407 / UAMH 11150</strain>
    </source>
</reference>
<evidence type="ECO:0000256" key="2">
    <source>
        <dbReference type="ARBA" id="ARBA00012251"/>
    </source>
</evidence>
<gene>
    <name evidence="10" type="ORF">CMQ_4344</name>
</gene>
<dbReference type="GeneID" id="25977545"/>
<dbReference type="PROSITE" id="PS00518">
    <property type="entry name" value="ZF_RING_1"/>
    <property type="match status" value="1"/>
</dbReference>
<keyword evidence="6" id="KW-0863">Zinc-finger</keyword>
<keyword evidence="3" id="KW-0808">Transferase</keyword>
<dbReference type="OrthoDB" id="10009520at2759"/>
<evidence type="ECO:0000256" key="6">
    <source>
        <dbReference type="ARBA" id="ARBA00022771"/>
    </source>
</evidence>
<dbReference type="AlphaFoldDB" id="F0XTG6"/>
<evidence type="ECO:0000256" key="4">
    <source>
        <dbReference type="ARBA" id="ARBA00022723"/>
    </source>
</evidence>
<dbReference type="EC" id="2.3.2.31" evidence="2"/>
<dbReference type="Pfam" id="PF01485">
    <property type="entry name" value="IBR"/>
    <property type="match status" value="1"/>
</dbReference>
<dbReference type="CDD" id="cd20335">
    <property type="entry name" value="BRcat_RBR"/>
    <property type="match status" value="1"/>
</dbReference>
<evidence type="ECO:0000256" key="5">
    <source>
        <dbReference type="ARBA" id="ARBA00022737"/>
    </source>
</evidence>
<sequence length="293" mass="32671">MDLNPSDDTSTGVSLRLQLEELDSFQHSRTEDRPSDLSVAIDLYRDDVETRLQELRIDTDASARPSGQPNLVPGLSGMLQSLSYGELLRFEAENLPRLLRSLRMTATQLRADVDRPATDQAPNSTSCVSCTDDINVDAIPVSCGHRYCLGCLQRLFELATSDVSQFPPQCCGQAITLDSKTRTALGPEIINRYLEKKLESETPNRTYCHEPQCQTFIPPAAGNDEQLGVATCSVCHRKTCTRCKKPAHGNSACPTDRADEQVLTIAQEEHWQRCPSCRRIIERNQGCNEISKW</sequence>
<proteinExistence type="predicted"/>
<comment type="catalytic activity">
    <reaction evidence="1">
        <text>[E2 ubiquitin-conjugating enzyme]-S-ubiquitinyl-L-cysteine + [acceptor protein]-L-lysine = [E2 ubiquitin-conjugating enzyme]-L-cysteine + [acceptor protein]-N(6)-ubiquitinyl-L-lysine.</text>
        <dbReference type="EC" id="2.3.2.31"/>
    </reaction>
</comment>
<dbReference type="eggNOG" id="KOG1812">
    <property type="taxonomic scope" value="Eukaryota"/>
</dbReference>
<accession>F0XTG6</accession>
<keyword evidence="5" id="KW-0677">Repeat</keyword>
<dbReference type="InterPro" id="IPR044066">
    <property type="entry name" value="TRIAD_supradom"/>
</dbReference>
<dbReference type="SMART" id="SM00647">
    <property type="entry name" value="IBR"/>
    <property type="match status" value="1"/>
</dbReference>
<evidence type="ECO:0000259" key="9">
    <source>
        <dbReference type="PROSITE" id="PS51873"/>
    </source>
</evidence>
<keyword evidence="11" id="KW-1185">Reference proteome</keyword>
<evidence type="ECO:0000256" key="1">
    <source>
        <dbReference type="ARBA" id="ARBA00001798"/>
    </source>
</evidence>
<dbReference type="GO" id="GO:0061630">
    <property type="term" value="F:ubiquitin protein ligase activity"/>
    <property type="evidence" value="ECO:0007669"/>
    <property type="project" value="UniProtKB-EC"/>
</dbReference>
<dbReference type="PANTHER" id="PTHR11685">
    <property type="entry name" value="RBR FAMILY RING FINGER AND IBR DOMAIN-CONTAINING"/>
    <property type="match status" value="1"/>
</dbReference>
<dbReference type="Gene3D" id="1.20.120.1750">
    <property type="match status" value="1"/>
</dbReference>
<evidence type="ECO:0000256" key="7">
    <source>
        <dbReference type="ARBA" id="ARBA00022786"/>
    </source>
</evidence>
<dbReference type="RefSeq" id="XP_014167975.1">
    <property type="nucleotide sequence ID" value="XM_014312500.1"/>
</dbReference>
<dbReference type="InterPro" id="IPR031127">
    <property type="entry name" value="E3_UB_ligase_RBR"/>
</dbReference>
<name>F0XTG6_GROCL</name>
<dbReference type="InParanoid" id="F0XTG6"/>
<keyword evidence="4" id="KW-0479">Metal-binding</keyword>
<evidence type="ECO:0000256" key="3">
    <source>
        <dbReference type="ARBA" id="ARBA00022679"/>
    </source>
</evidence>